<dbReference type="Proteomes" id="UP000694941">
    <property type="component" value="Unplaced"/>
</dbReference>
<protein>
    <submittedName>
        <fullName evidence="3">Uncharacterized protein LOC106467716 isoform X1</fullName>
    </submittedName>
</protein>
<dbReference type="PANTHER" id="PTHR21261">
    <property type="entry name" value="BEAT PROTEIN"/>
    <property type="match status" value="1"/>
</dbReference>
<organism evidence="2 3">
    <name type="scientific">Limulus polyphemus</name>
    <name type="common">Atlantic horseshoe crab</name>
    <dbReference type="NCBI Taxonomy" id="6850"/>
    <lineage>
        <taxon>Eukaryota</taxon>
        <taxon>Metazoa</taxon>
        <taxon>Ecdysozoa</taxon>
        <taxon>Arthropoda</taxon>
        <taxon>Chelicerata</taxon>
        <taxon>Merostomata</taxon>
        <taxon>Xiphosura</taxon>
        <taxon>Limulidae</taxon>
        <taxon>Limulus</taxon>
    </lineage>
</organism>
<dbReference type="Gene3D" id="2.60.40.10">
    <property type="entry name" value="Immunoglobulins"/>
    <property type="match status" value="2"/>
</dbReference>
<dbReference type="SUPFAM" id="SSF48726">
    <property type="entry name" value="Immunoglobulin"/>
    <property type="match status" value="1"/>
</dbReference>
<proteinExistence type="predicted"/>
<keyword evidence="1" id="KW-0732">Signal</keyword>
<evidence type="ECO:0000313" key="3">
    <source>
        <dbReference type="RefSeq" id="XP_013783548.1"/>
    </source>
</evidence>
<dbReference type="InterPro" id="IPR013783">
    <property type="entry name" value="Ig-like_fold"/>
</dbReference>
<dbReference type="GeneID" id="106467716"/>
<feature type="chain" id="PRO_5045821898" evidence="1">
    <location>
        <begin position="30"/>
        <end position="303"/>
    </location>
</feature>
<dbReference type="InterPro" id="IPR036179">
    <property type="entry name" value="Ig-like_dom_sf"/>
</dbReference>
<accession>A0ABM1BK28</accession>
<sequence>MISNTRKIRNKTLVVNFLFTLCFLNGIESLSITSLSVPQVVENGTKEYVDLDCVYNFTEEDDQLVVKWYHNDDPNPIYQWIPELNSRRVSEKFQDRVDMNFTVSPSGKFTKYRGLRILNPTTEFSGKYSCHVVSLNGIDDAAKNMIVYAPGKMTKFNYTKASPEVAIFTCEVDQIYPQPQVNLFQLSPEERKPKPLENTPTKIEMNNGSYRILVTREIKDSELPSDGATTFECVILIPQINHQEHRSIKYFPGKQAGQSEELGSLGNRRAVAVDGSPGDAPRLSQTWIFLLVCSACLFMRNYS</sequence>
<dbReference type="PANTHER" id="PTHR21261:SF2">
    <property type="entry name" value="GH04238P-RELATED"/>
    <property type="match status" value="1"/>
</dbReference>
<evidence type="ECO:0000313" key="2">
    <source>
        <dbReference type="Proteomes" id="UP000694941"/>
    </source>
</evidence>
<name>A0ABM1BK28_LIMPO</name>
<keyword evidence="2" id="KW-1185">Reference proteome</keyword>
<gene>
    <name evidence="3" type="primary">LOC106467716</name>
</gene>
<feature type="signal peptide" evidence="1">
    <location>
        <begin position="1"/>
        <end position="29"/>
    </location>
</feature>
<dbReference type="RefSeq" id="XP_013783548.1">
    <property type="nucleotide sequence ID" value="XM_013928094.2"/>
</dbReference>
<evidence type="ECO:0000256" key="1">
    <source>
        <dbReference type="SAM" id="SignalP"/>
    </source>
</evidence>
<reference evidence="3" key="1">
    <citation type="submission" date="2025-08" db="UniProtKB">
        <authorList>
            <consortium name="RefSeq"/>
        </authorList>
    </citation>
    <scope>IDENTIFICATION</scope>
    <source>
        <tissue evidence="3">Muscle</tissue>
    </source>
</reference>